<evidence type="ECO:0000313" key="7">
    <source>
        <dbReference type="Proteomes" id="UP001530315"/>
    </source>
</evidence>
<sequence length="579" mass="63474">MSDEASSSLFPDSVRDFVFDLHDASRRSFIPSEQAGLYQNTFREITAKYFPNTAWPSSSAIASECGNDPLFLALYDELTSRHLQSVKRPTVRDRVAGWRTYARLFDLILDESSSSTSGGGGGEGGVTTTTTTLYLVPEWCFDLMHEFLYQFQGFCQFRTATYVSAARYASAAPPSSSSSSSDPDGEGSGSGGGNVGGPPGHVVDAVDVLSQNTDAWAVESVSSYLRRLVVAGGASSSSSSSTPAVYRFLAYFGSVTLSRLECLLGDYRASVSALDVLYDPTASAVAVGEETRTPEELVNGVFPARLSLAYHVGVSYLMLRRYRDSASVLGGICLFMQRGFKTGQLRKIPGSEQFNKLFDRMIALLAILSHVCPMSVIDDSIASIVREKHANNLSKIEAGEEGYEDLFVFACPKFVNPAVPDYGRALRPGCPPVPYGHDAYKLQVQHFMTEMAPHATLRKMRSYMSLYTSIEVEKLASFNDMKAEEFVPWLACFKHRMRQLERGAAVVAPVVPAEAVASGGTSTAADRVGTALDIHYYVSGNVVHVDEAEKTRRFETFFMKQIENNNDILRQLENIKIEM</sequence>
<dbReference type="Pfam" id="PF10255">
    <property type="entry name" value="Paf67"/>
    <property type="match status" value="1"/>
</dbReference>
<accession>A0ABD3QU77</accession>
<gene>
    <name evidence="6" type="ORF">ACHAW5_001912</name>
</gene>
<dbReference type="PANTHER" id="PTHR13242:SF0">
    <property type="entry name" value="EUKARYOTIC TRANSLATION INITIATION FACTOR 3 SUBUNIT L"/>
    <property type="match status" value="1"/>
</dbReference>
<comment type="function">
    <text evidence="4">Component of the eukaryotic translation initiation factor 3 (eIF-3) complex, which is involved in protein synthesis of a specialized repertoire of mRNAs and, together with other initiation factors, stimulates binding of mRNA and methionyl-tRNAi to the 40S ribosome. The eIF-3 complex specifically targets and initiates translation of a subset of mRNAs involved in cell proliferation.</text>
</comment>
<comment type="subunit">
    <text evidence="4">Component of the eukaryotic translation initiation factor 3 (eIF-3) complex.</text>
</comment>
<name>A0ABD3QU77_9STRA</name>
<evidence type="ECO:0000256" key="2">
    <source>
        <dbReference type="ARBA" id="ARBA00022540"/>
    </source>
</evidence>
<feature type="compositionally biased region" description="Gly residues" evidence="5">
    <location>
        <begin position="186"/>
        <end position="199"/>
    </location>
</feature>
<feature type="compositionally biased region" description="Low complexity" evidence="5">
    <location>
        <begin position="172"/>
        <end position="182"/>
    </location>
</feature>
<keyword evidence="2 4" id="KW-0396">Initiation factor</keyword>
<proteinExistence type="inferred from homology"/>
<dbReference type="GO" id="GO:0033290">
    <property type="term" value="C:eukaryotic 48S preinitiation complex"/>
    <property type="evidence" value="ECO:0007669"/>
    <property type="project" value="UniProtKB-UniRule"/>
</dbReference>
<comment type="subcellular location">
    <subcellularLocation>
        <location evidence="4">Cytoplasm</location>
    </subcellularLocation>
</comment>
<keyword evidence="3 4" id="KW-0648">Protein biosynthesis</keyword>
<evidence type="ECO:0000313" key="6">
    <source>
        <dbReference type="EMBL" id="KAL3803414.1"/>
    </source>
</evidence>
<keyword evidence="1 4" id="KW-0963">Cytoplasm</keyword>
<comment type="similarity">
    <text evidence="4">Belongs to the eIF-3 subunit L family.</text>
</comment>
<evidence type="ECO:0000256" key="4">
    <source>
        <dbReference type="HAMAP-Rule" id="MF_03011"/>
    </source>
</evidence>
<evidence type="ECO:0000256" key="1">
    <source>
        <dbReference type="ARBA" id="ARBA00022490"/>
    </source>
</evidence>
<dbReference type="Proteomes" id="UP001530315">
    <property type="component" value="Unassembled WGS sequence"/>
</dbReference>
<dbReference type="GO" id="GO:0016282">
    <property type="term" value="C:eukaryotic 43S preinitiation complex"/>
    <property type="evidence" value="ECO:0007669"/>
    <property type="project" value="UniProtKB-UniRule"/>
</dbReference>
<dbReference type="InterPro" id="IPR019382">
    <property type="entry name" value="eIF3l"/>
</dbReference>
<dbReference type="GO" id="GO:0003743">
    <property type="term" value="F:translation initiation factor activity"/>
    <property type="evidence" value="ECO:0007669"/>
    <property type="project" value="UniProtKB-UniRule"/>
</dbReference>
<dbReference type="PANTHER" id="PTHR13242">
    <property type="entry name" value="EUKARYOTIC TRANSLATION INITIATION FACTOR 3"/>
    <property type="match status" value="1"/>
</dbReference>
<reference evidence="6 7" key="1">
    <citation type="submission" date="2024-10" db="EMBL/GenBank/DDBJ databases">
        <title>Updated reference genomes for cyclostephanoid diatoms.</title>
        <authorList>
            <person name="Roberts W.R."/>
            <person name="Alverson A.J."/>
        </authorList>
    </citation>
    <scope>NUCLEOTIDE SEQUENCE [LARGE SCALE GENOMIC DNA]</scope>
    <source>
        <strain evidence="6 7">AJA276-08</strain>
    </source>
</reference>
<protein>
    <recommendedName>
        <fullName evidence="4">Eukaryotic translation initiation factor 3 subunit L</fullName>
        <shortName evidence="4">eIF3l</shortName>
    </recommendedName>
</protein>
<organism evidence="6 7">
    <name type="scientific">Stephanodiscus triporus</name>
    <dbReference type="NCBI Taxonomy" id="2934178"/>
    <lineage>
        <taxon>Eukaryota</taxon>
        <taxon>Sar</taxon>
        <taxon>Stramenopiles</taxon>
        <taxon>Ochrophyta</taxon>
        <taxon>Bacillariophyta</taxon>
        <taxon>Coscinodiscophyceae</taxon>
        <taxon>Thalassiosirophycidae</taxon>
        <taxon>Stephanodiscales</taxon>
        <taxon>Stephanodiscaceae</taxon>
        <taxon>Stephanodiscus</taxon>
    </lineage>
</organism>
<evidence type="ECO:0000256" key="3">
    <source>
        <dbReference type="ARBA" id="ARBA00022917"/>
    </source>
</evidence>
<evidence type="ECO:0000256" key="5">
    <source>
        <dbReference type="SAM" id="MobiDB-lite"/>
    </source>
</evidence>
<dbReference type="HAMAP" id="MF_03011">
    <property type="entry name" value="eIF3l"/>
    <property type="match status" value="1"/>
</dbReference>
<dbReference type="GO" id="GO:0005852">
    <property type="term" value="C:eukaryotic translation initiation factor 3 complex"/>
    <property type="evidence" value="ECO:0007669"/>
    <property type="project" value="UniProtKB-UniRule"/>
</dbReference>
<keyword evidence="7" id="KW-1185">Reference proteome</keyword>
<dbReference type="GO" id="GO:0001732">
    <property type="term" value="P:formation of cytoplasmic translation initiation complex"/>
    <property type="evidence" value="ECO:0007669"/>
    <property type="project" value="UniProtKB-UniRule"/>
</dbReference>
<dbReference type="AlphaFoldDB" id="A0ABD3QU77"/>
<feature type="region of interest" description="Disordered" evidence="5">
    <location>
        <begin position="172"/>
        <end position="203"/>
    </location>
</feature>
<comment type="caution">
    <text evidence="6">The sequence shown here is derived from an EMBL/GenBank/DDBJ whole genome shotgun (WGS) entry which is preliminary data.</text>
</comment>
<dbReference type="EMBL" id="JALLAZ020000114">
    <property type="protein sequence ID" value="KAL3803414.1"/>
    <property type="molecule type" value="Genomic_DNA"/>
</dbReference>